<evidence type="ECO:0000256" key="1">
    <source>
        <dbReference type="SAM" id="SignalP"/>
    </source>
</evidence>
<feature type="non-terminal residue" evidence="2">
    <location>
        <position position="1"/>
    </location>
</feature>
<organism evidence="2 3">
    <name type="scientific">Batillaria attramentaria</name>
    <dbReference type="NCBI Taxonomy" id="370345"/>
    <lineage>
        <taxon>Eukaryota</taxon>
        <taxon>Metazoa</taxon>
        <taxon>Spiralia</taxon>
        <taxon>Lophotrochozoa</taxon>
        <taxon>Mollusca</taxon>
        <taxon>Gastropoda</taxon>
        <taxon>Caenogastropoda</taxon>
        <taxon>Sorbeoconcha</taxon>
        <taxon>Cerithioidea</taxon>
        <taxon>Batillariidae</taxon>
        <taxon>Batillaria</taxon>
    </lineage>
</organism>
<evidence type="ECO:0000313" key="2">
    <source>
        <dbReference type="EMBL" id="KAK7506385.1"/>
    </source>
</evidence>
<dbReference type="AlphaFoldDB" id="A0ABD0M4F7"/>
<dbReference type="Proteomes" id="UP001519460">
    <property type="component" value="Unassembled WGS sequence"/>
</dbReference>
<keyword evidence="3" id="KW-1185">Reference proteome</keyword>
<protein>
    <submittedName>
        <fullName evidence="2">Uncharacterized protein</fullName>
    </submittedName>
</protein>
<proteinExistence type="predicted"/>
<comment type="caution">
    <text evidence="2">The sequence shown here is derived from an EMBL/GenBank/DDBJ whole genome shotgun (WGS) entry which is preliminary data.</text>
</comment>
<feature type="chain" id="PRO_5044746720" evidence="1">
    <location>
        <begin position="25"/>
        <end position="160"/>
    </location>
</feature>
<accession>A0ABD0M4F7</accession>
<feature type="signal peptide" evidence="1">
    <location>
        <begin position="1"/>
        <end position="24"/>
    </location>
</feature>
<gene>
    <name evidence="2" type="ORF">BaRGS_00002497</name>
</gene>
<name>A0ABD0M4F7_9CAEN</name>
<dbReference type="EMBL" id="JACVVK020000007">
    <property type="protein sequence ID" value="KAK7506385.1"/>
    <property type="molecule type" value="Genomic_DNA"/>
</dbReference>
<evidence type="ECO:0000313" key="3">
    <source>
        <dbReference type="Proteomes" id="UP001519460"/>
    </source>
</evidence>
<sequence length="160" mass="18488">ATQPRAWWREARCWMLDAGALCLALPDQEKYLSVSLGLLTTRTCYAEVFRVQNARATRWGRERASIASHVLKTFARDRFPQKKALTQCAEETRKRYKRLAKRGFLLKLLLSANESSENCRNLSPNCYPSLCFEFNKIALRFNDAVFCVAFVRDDNLNTDL</sequence>
<reference evidence="2 3" key="1">
    <citation type="journal article" date="2023" name="Sci. Data">
        <title>Genome assembly of the Korean intertidal mud-creeper Batillaria attramentaria.</title>
        <authorList>
            <person name="Patra A.K."/>
            <person name="Ho P.T."/>
            <person name="Jun S."/>
            <person name="Lee S.J."/>
            <person name="Kim Y."/>
            <person name="Won Y.J."/>
        </authorList>
    </citation>
    <scope>NUCLEOTIDE SEQUENCE [LARGE SCALE GENOMIC DNA]</scope>
    <source>
        <strain evidence="2">Wonlab-2016</strain>
    </source>
</reference>
<keyword evidence="1" id="KW-0732">Signal</keyword>